<dbReference type="Pfam" id="PF00320">
    <property type="entry name" value="GATA"/>
    <property type="match status" value="1"/>
</dbReference>
<dbReference type="PANTHER" id="PTHR45658:SF122">
    <property type="entry name" value="GATA ZINC FINGER DOMAIN-CONTAINING PROTEIN 6"/>
    <property type="match status" value="1"/>
</dbReference>
<dbReference type="InterPro" id="IPR000679">
    <property type="entry name" value="Znf_GATA"/>
</dbReference>
<dbReference type="PROSITE" id="PS50114">
    <property type="entry name" value="GATA_ZN_FINGER_2"/>
    <property type="match status" value="1"/>
</dbReference>
<feature type="compositionally biased region" description="Polar residues" evidence="5">
    <location>
        <begin position="178"/>
        <end position="189"/>
    </location>
</feature>
<dbReference type="SMART" id="SM00401">
    <property type="entry name" value="ZnF_GATA"/>
    <property type="match status" value="1"/>
</dbReference>
<dbReference type="OrthoDB" id="2162994at2759"/>
<feature type="compositionally biased region" description="Polar residues" evidence="5">
    <location>
        <begin position="127"/>
        <end position="143"/>
    </location>
</feature>
<evidence type="ECO:0000259" key="6">
    <source>
        <dbReference type="PROSITE" id="PS50114"/>
    </source>
</evidence>
<dbReference type="GO" id="GO:0043565">
    <property type="term" value="F:sequence-specific DNA binding"/>
    <property type="evidence" value="ECO:0007669"/>
    <property type="project" value="InterPro"/>
</dbReference>
<dbReference type="InterPro" id="IPR051140">
    <property type="entry name" value="GATA_TF"/>
</dbReference>
<sequence>MATMDDGSRTRDILPSISHFDLDRINSEKNDHSRFSMMNGLSISTAPLASPTTTMYSGPPPPYSCASSTAGSASGLSGYISPPESTTRRSTRDDKDSPGLRKSLPSIHEALADNSISFPAPLSSSSQHQSLATPSTAVGQSFTEGPRRPVNPFSQPSSGPPVLRDVFAGTHKSASGPVDTQTTRSSMSAGTAPDPRQPASQHFSYPTSPRSHPPSSFRSSSLTNTSFNNHNEHPPARSPQAYEQPRPPFPFPQIANPAPSNYPPAHEPFQFSAGQKPEDTRGPHPRPDSDIHYSDTVKRHLDVFDTEMGLNEISEASARTLDFARIWAQRYHQGSRSGYFHESLPGIHEVDDILRQSHRIFENLTHLREVVVAQQTAISEHRARLARTTQMEDDYHGISDEYRGVGYGPGDGKKPRRGKAAPPGRCHSCNRAETPEWRRGPDGARTLCNACGLHYAKLTRKMGVNKAAALTGSNLRPKHLDPTRP</sequence>
<dbReference type="GO" id="GO:0008270">
    <property type="term" value="F:zinc ion binding"/>
    <property type="evidence" value="ECO:0007669"/>
    <property type="project" value="UniProtKB-KW"/>
</dbReference>
<dbReference type="Proteomes" id="UP000053617">
    <property type="component" value="Unassembled WGS sequence"/>
</dbReference>
<keyword evidence="3" id="KW-0862">Zinc</keyword>
<dbReference type="SUPFAM" id="SSF57716">
    <property type="entry name" value="Glucocorticoid receptor-like (DNA-binding domain)"/>
    <property type="match status" value="1"/>
</dbReference>
<dbReference type="RefSeq" id="XP_013274700.1">
    <property type="nucleotide sequence ID" value="XM_013419246.1"/>
</dbReference>
<reference evidence="7 8" key="1">
    <citation type="submission" date="2015-01" db="EMBL/GenBank/DDBJ databases">
        <title>The Genome Sequence of Rhinocladiella mackenzie CBS 650.93.</title>
        <authorList>
            <consortium name="The Broad Institute Genomics Platform"/>
            <person name="Cuomo C."/>
            <person name="de Hoog S."/>
            <person name="Gorbushina A."/>
            <person name="Stielow B."/>
            <person name="Teixiera M."/>
            <person name="Abouelleil A."/>
            <person name="Chapman S.B."/>
            <person name="Priest M."/>
            <person name="Young S.K."/>
            <person name="Wortman J."/>
            <person name="Nusbaum C."/>
            <person name="Birren B."/>
        </authorList>
    </citation>
    <scope>NUCLEOTIDE SEQUENCE [LARGE SCALE GENOMIC DNA]</scope>
    <source>
        <strain evidence="7 8">CBS 650.93</strain>
    </source>
</reference>
<dbReference type="PANTHER" id="PTHR45658">
    <property type="entry name" value="GATA TRANSCRIPTION FACTOR"/>
    <property type="match status" value="1"/>
</dbReference>
<dbReference type="HOGENOM" id="CLU_029475_1_1_1"/>
<dbReference type="InterPro" id="IPR013088">
    <property type="entry name" value="Znf_NHR/GATA"/>
</dbReference>
<evidence type="ECO:0000256" key="4">
    <source>
        <dbReference type="PROSITE-ProRule" id="PRU00094"/>
    </source>
</evidence>
<dbReference type="STRING" id="1442369.A0A0D2IP18"/>
<dbReference type="VEuPathDB" id="FungiDB:Z518_02217"/>
<name>A0A0D2IP18_9EURO</name>
<dbReference type="Gene3D" id="3.30.50.10">
    <property type="entry name" value="Erythroid Transcription Factor GATA-1, subunit A"/>
    <property type="match status" value="1"/>
</dbReference>
<feature type="region of interest" description="Disordered" evidence="5">
    <location>
        <begin position="400"/>
        <end position="425"/>
    </location>
</feature>
<gene>
    <name evidence="7" type="ORF">Z518_02217</name>
</gene>
<keyword evidence="2 4" id="KW-0863">Zinc-finger</keyword>
<feature type="region of interest" description="Disordered" evidence="5">
    <location>
        <begin position="118"/>
        <end position="294"/>
    </location>
</feature>
<dbReference type="AlphaFoldDB" id="A0A0D2IP18"/>
<dbReference type="FunFam" id="3.30.50.10:FF:000043">
    <property type="entry name" value="Sexual development transcription factor NsdD"/>
    <property type="match status" value="1"/>
</dbReference>
<feature type="domain" description="GATA-type" evidence="6">
    <location>
        <begin position="425"/>
        <end position="455"/>
    </location>
</feature>
<dbReference type="CDD" id="cd00202">
    <property type="entry name" value="ZnF_GATA"/>
    <property type="match status" value="1"/>
</dbReference>
<feature type="compositionally biased region" description="Low complexity" evidence="5">
    <location>
        <begin position="206"/>
        <end position="229"/>
    </location>
</feature>
<feature type="compositionally biased region" description="Basic and acidic residues" evidence="5">
    <location>
        <begin position="86"/>
        <end position="99"/>
    </location>
</feature>
<evidence type="ECO:0000313" key="7">
    <source>
        <dbReference type="EMBL" id="KIX07564.1"/>
    </source>
</evidence>
<keyword evidence="8" id="KW-1185">Reference proteome</keyword>
<evidence type="ECO:0000256" key="1">
    <source>
        <dbReference type="ARBA" id="ARBA00022723"/>
    </source>
</evidence>
<evidence type="ECO:0000256" key="2">
    <source>
        <dbReference type="ARBA" id="ARBA00022771"/>
    </source>
</evidence>
<proteinExistence type="predicted"/>
<feature type="compositionally biased region" description="Low complexity" evidence="5">
    <location>
        <begin position="64"/>
        <end position="78"/>
    </location>
</feature>
<evidence type="ECO:0000256" key="3">
    <source>
        <dbReference type="ARBA" id="ARBA00022833"/>
    </source>
</evidence>
<dbReference type="EMBL" id="KN847476">
    <property type="protein sequence ID" value="KIX07564.1"/>
    <property type="molecule type" value="Genomic_DNA"/>
</dbReference>
<feature type="region of interest" description="Disordered" evidence="5">
    <location>
        <begin position="52"/>
        <end position="102"/>
    </location>
</feature>
<dbReference type="PROSITE" id="PS00344">
    <property type="entry name" value="GATA_ZN_FINGER_1"/>
    <property type="match status" value="1"/>
</dbReference>
<dbReference type="GeneID" id="25290288"/>
<evidence type="ECO:0000313" key="8">
    <source>
        <dbReference type="Proteomes" id="UP000053617"/>
    </source>
</evidence>
<protein>
    <recommendedName>
        <fullName evidence="6">GATA-type domain-containing protein</fullName>
    </recommendedName>
</protein>
<feature type="compositionally biased region" description="Basic and acidic residues" evidence="5">
    <location>
        <begin position="276"/>
        <end position="294"/>
    </location>
</feature>
<accession>A0A0D2IP18</accession>
<evidence type="ECO:0000256" key="5">
    <source>
        <dbReference type="SAM" id="MobiDB-lite"/>
    </source>
</evidence>
<keyword evidence="1" id="KW-0479">Metal-binding</keyword>
<dbReference type="GO" id="GO:0006355">
    <property type="term" value="P:regulation of DNA-templated transcription"/>
    <property type="evidence" value="ECO:0007669"/>
    <property type="project" value="InterPro"/>
</dbReference>
<organism evidence="7 8">
    <name type="scientific">Rhinocladiella mackenziei CBS 650.93</name>
    <dbReference type="NCBI Taxonomy" id="1442369"/>
    <lineage>
        <taxon>Eukaryota</taxon>
        <taxon>Fungi</taxon>
        <taxon>Dikarya</taxon>
        <taxon>Ascomycota</taxon>
        <taxon>Pezizomycotina</taxon>
        <taxon>Eurotiomycetes</taxon>
        <taxon>Chaetothyriomycetidae</taxon>
        <taxon>Chaetothyriales</taxon>
        <taxon>Herpotrichiellaceae</taxon>
        <taxon>Rhinocladiella</taxon>
    </lineage>
</organism>